<sequence length="144" mass="15440">MSRRPLRVGRIRYGLWWLDQATAGARSRARAVTGGAATVGRELRWAAELSARSTLAGIDHARPEPWNDRKLLVFVTVIAVGALAVALVLGVGMAHWAMTSSNAMLFAAAGAVAVGLAFLPLAYLVFASKRRRRLSTVSPSADDR</sequence>
<keyword evidence="3" id="KW-1185">Reference proteome</keyword>
<organism evidence="2 3">
    <name type="scientific">Nocardiopsis metallicus</name>
    <dbReference type="NCBI Taxonomy" id="179819"/>
    <lineage>
        <taxon>Bacteria</taxon>
        <taxon>Bacillati</taxon>
        <taxon>Actinomycetota</taxon>
        <taxon>Actinomycetes</taxon>
        <taxon>Streptosporangiales</taxon>
        <taxon>Nocardiopsidaceae</taxon>
        <taxon>Nocardiopsis</taxon>
    </lineage>
</organism>
<evidence type="ECO:0000313" key="3">
    <source>
        <dbReference type="Proteomes" id="UP000579647"/>
    </source>
</evidence>
<protein>
    <submittedName>
        <fullName evidence="2">Uncharacterized protein</fullName>
    </submittedName>
</protein>
<keyword evidence="1" id="KW-0812">Transmembrane</keyword>
<dbReference type="EMBL" id="JACHDO010000001">
    <property type="protein sequence ID" value="MBB5491113.1"/>
    <property type="molecule type" value="Genomic_DNA"/>
</dbReference>
<accession>A0A840W6Z2</accession>
<comment type="caution">
    <text evidence="2">The sequence shown here is derived from an EMBL/GenBank/DDBJ whole genome shotgun (WGS) entry which is preliminary data.</text>
</comment>
<feature type="transmembrane region" description="Helical" evidence="1">
    <location>
        <begin position="71"/>
        <end position="97"/>
    </location>
</feature>
<proteinExistence type="predicted"/>
<reference evidence="2 3" key="1">
    <citation type="submission" date="2020-08" db="EMBL/GenBank/DDBJ databases">
        <title>Sequencing the genomes of 1000 actinobacteria strains.</title>
        <authorList>
            <person name="Klenk H.-P."/>
        </authorList>
    </citation>
    <scope>NUCLEOTIDE SEQUENCE [LARGE SCALE GENOMIC DNA]</scope>
    <source>
        <strain evidence="2 3">DSM 44598</strain>
    </source>
</reference>
<evidence type="ECO:0000313" key="2">
    <source>
        <dbReference type="EMBL" id="MBB5491113.1"/>
    </source>
</evidence>
<dbReference type="AlphaFoldDB" id="A0A840W6Z2"/>
<evidence type="ECO:0000256" key="1">
    <source>
        <dbReference type="SAM" id="Phobius"/>
    </source>
</evidence>
<feature type="transmembrane region" description="Helical" evidence="1">
    <location>
        <begin position="103"/>
        <end position="126"/>
    </location>
</feature>
<dbReference type="Proteomes" id="UP000579647">
    <property type="component" value="Unassembled WGS sequence"/>
</dbReference>
<keyword evidence="1" id="KW-1133">Transmembrane helix</keyword>
<gene>
    <name evidence="2" type="ORF">HNR07_002250</name>
</gene>
<keyword evidence="1" id="KW-0472">Membrane</keyword>
<name>A0A840W6Z2_9ACTN</name>